<dbReference type="SUPFAM" id="SSF52540">
    <property type="entry name" value="P-loop containing nucleoside triphosphate hydrolases"/>
    <property type="match status" value="1"/>
</dbReference>
<feature type="signal peptide" evidence="1">
    <location>
        <begin position="1"/>
        <end position="17"/>
    </location>
</feature>
<dbReference type="InParanoid" id="A0A3N4LWF0"/>
<feature type="chain" id="PRO_5018180212" description="Helicase C-terminal domain-containing protein" evidence="1">
    <location>
        <begin position="18"/>
        <end position="166"/>
    </location>
</feature>
<accession>A0A3N4LWF0</accession>
<protein>
    <recommendedName>
        <fullName evidence="4">Helicase C-terminal domain-containing protein</fullName>
    </recommendedName>
</protein>
<dbReference type="Gene3D" id="3.40.50.300">
    <property type="entry name" value="P-loop containing nucleotide triphosphate hydrolases"/>
    <property type="match status" value="1"/>
</dbReference>
<dbReference type="AlphaFoldDB" id="A0A3N4LWF0"/>
<keyword evidence="1" id="KW-0732">Signal</keyword>
<dbReference type="Proteomes" id="UP000267821">
    <property type="component" value="Unassembled WGS sequence"/>
</dbReference>
<evidence type="ECO:0000313" key="3">
    <source>
        <dbReference type="Proteomes" id="UP000267821"/>
    </source>
</evidence>
<evidence type="ECO:0000256" key="1">
    <source>
        <dbReference type="SAM" id="SignalP"/>
    </source>
</evidence>
<dbReference type="InterPro" id="IPR027417">
    <property type="entry name" value="P-loop_NTPase"/>
</dbReference>
<gene>
    <name evidence="2" type="ORF">L211DRAFT_866078</name>
</gene>
<evidence type="ECO:0000313" key="2">
    <source>
        <dbReference type="EMBL" id="RPB27207.1"/>
    </source>
</evidence>
<name>A0A3N4LWF0_9PEZI</name>
<keyword evidence="3" id="KW-1185">Reference proteome</keyword>
<dbReference type="STRING" id="1051890.A0A3N4LWF0"/>
<evidence type="ECO:0008006" key="4">
    <source>
        <dbReference type="Google" id="ProtNLM"/>
    </source>
</evidence>
<organism evidence="2 3">
    <name type="scientific">Terfezia boudieri ATCC MYA-4762</name>
    <dbReference type="NCBI Taxonomy" id="1051890"/>
    <lineage>
        <taxon>Eukaryota</taxon>
        <taxon>Fungi</taxon>
        <taxon>Dikarya</taxon>
        <taxon>Ascomycota</taxon>
        <taxon>Pezizomycotina</taxon>
        <taxon>Pezizomycetes</taxon>
        <taxon>Pezizales</taxon>
        <taxon>Pezizaceae</taxon>
        <taxon>Terfezia</taxon>
    </lineage>
</organism>
<dbReference type="EMBL" id="ML121532">
    <property type="protein sequence ID" value="RPB27207.1"/>
    <property type="molecule type" value="Genomic_DNA"/>
</dbReference>
<dbReference type="OrthoDB" id="2320933at2759"/>
<proteinExistence type="predicted"/>
<sequence>MALPLLLCSSLLLPASALPVLCPFSFLSDLFFHSAKIGLELTNFDLVPVKFFVQERNLSLCTFKLYIEASAEDKLTGFFSNKSYHTPKNRAEVIDSCPVVRLSPPCWYDEMLRYPSIRRQMRGRAGRKGKDTVGESYLCCPRVDKDAVKELLMARVKSSLTVGIQR</sequence>
<reference evidence="2 3" key="1">
    <citation type="journal article" date="2018" name="Nat. Ecol. Evol.">
        <title>Pezizomycetes genomes reveal the molecular basis of ectomycorrhizal truffle lifestyle.</title>
        <authorList>
            <person name="Murat C."/>
            <person name="Payen T."/>
            <person name="Noel B."/>
            <person name="Kuo A."/>
            <person name="Morin E."/>
            <person name="Chen J."/>
            <person name="Kohler A."/>
            <person name="Krizsan K."/>
            <person name="Balestrini R."/>
            <person name="Da Silva C."/>
            <person name="Montanini B."/>
            <person name="Hainaut M."/>
            <person name="Levati E."/>
            <person name="Barry K.W."/>
            <person name="Belfiori B."/>
            <person name="Cichocki N."/>
            <person name="Clum A."/>
            <person name="Dockter R.B."/>
            <person name="Fauchery L."/>
            <person name="Guy J."/>
            <person name="Iotti M."/>
            <person name="Le Tacon F."/>
            <person name="Lindquist E.A."/>
            <person name="Lipzen A."/>
            <person name="Malagnac F."/>
            <person name="Mello A."/>
            <person name="Molinier V."/>
            <person name="Miyauchi S."/>
            <person name="Poulain J."/>
            <person name="Riccioni C."/>
            <person name="Rubini A."/>
            <person name="Sitrit Y."/>
            <person name="Splivallo R."/>
            <person name="Traeger S."/>
            <person name="Wang M."/>
            <person name="Zifcakova L."/>
            <person name="Wipf D."/>
            <person name="Zambonelli A."/>
            <person name="Paolocci F."/>
            <person name="Nowrousian M."/>
            <person name="Ottonello S."/>
            <person name="Baldrian P."/>
            <person name="Spatafora J.W."/>
            <person name="Henrissat B."/>
            <person name="Nagy L.G."/>
            <person name="Aury J.M."/>
            <person name="Wincker P."/>
            <person name="Grigoriev I.V."/>
            <person name="Bonfante P."/>
            <person name="Martin F.M."/>
        </authorList>
    </citation>
    <scope>NUCLEOTIDE SEQUENCE [LARGE SCALE GENOMIC DNA]</scope>
    <source>
        <strain evidence="2 3">ATCC MYA-4762</strain>
    </source>
</reference>